<evidence type="ECO:0000259" key="5">
    <source>
        <dbReference type="PROSITE" id="PS50931"/>
    </source>
</evidence>
<evidence type="ECO:0000313" key="7">
    <source>
        <dbReference type="Proteomes" id="UP000634229"/>
    </source>
</evidence>
<dbReference type="InterPro" id="IPR000847">
    <property type="entry name" value="LysR_HTH_N"/>
</dbReference>
<keyword evidence="3" id="KW-0238">DNA-binding</keyword>
<evidence type="ECO:0000256" key="2">
    <source>
        <dbReference type="ARBA" id="ARBA00023015"/>
    </source>
</evidence>
<dbReference type="Pfam" id="PF00126">
    <property type="entry name" value="HTH_1"/>
    <property type="match status" value="1"/>
</dbReference>
<comment type="caution">
    <text evidence="6">The sequence shown here is derived from an EMBL/GenBank/DDBJ whole genome shotgun (WGS) entry which is preliminary data.</text>
</comment>
<dbReference type="Pfam" id="PF03466">
    <property type="entry name" value="LysR_substrate"/>
    <property type="match status" value="1"/>
</dbReference>
<evidence type="ECO:0000256" key="3">
    <source>
        <dbReference type="ARBA" id="ARBA00023125"/>
    </source>
</evidence>
<reference evidence="6 7" key="1">
    <citation type="submission" date="2021-01" db="EMBL/GenBank/DDBJ databases">
        <title>WGS of actinomycetes isolated from Thailand.</title>
        <authorList>
            <person name="Thawai C."/>
        </authorList>
    </citation>
    <scope>NUCLEOTIDE SEQUENCE [LARGE SCALE GENOMIC DNA]</scope>
    <source>
        <strain evidence="6 7">CA1R205</strain>
    </source>
</reference>
<dbReference type="Gene3D" id="3.40.190.10">
    <property type="entry name" value="Periplasmic binding protein-like II"/>
    <property type="match status" value="2"/>
</dbReference>
<accession>A0ABS1NI45</accession>
<dbReference type="PANTHER" id="PTHR30346:SF0">
    <property type="entry name" value="HCA OPERON TRANSCRIPTIONAL ACTIVATOR HCAR"/>
    <property type="match status" value="1"/>
</dbReference>
<dbReference type="Gene3D" id="1.10.10.10">
    <property type="entry name" value="Winged helix-like DNA-binding domain superfamily/Winged helix DNA-binding domain"/>
    <property type="match status" value="1"/>
</dbReference>
<comment type="similarity">
    <text evidence="1">Belongs to the LysR transcriptional regulatory family.</text>
</comment>
<dbReference type="PANTHER" id="PTHR30346">
    <property type="entry name" value="TRANSCRIPTIONAL DUAL REGULATOR HCAR-RELATED"/>
    <property type="match status" value="1"/>
</dbReference>
<dbReference type="InterPro" id="IPR036388">
    <property type="entry name" value="WH-like_DNA-bd_sf"/>
</dbReference>
<evidence type="ECO:0000256" key="4">
    <source>
        <dbReference type="ARBA" id="ARBA00023163"/>
    </source>
</evidence>
<protein>
    <submittedName>
        <fullName evidence="6">LysR family transcriptional regulator</fullName>
    </submittedName>
</protein>
<dbReference type="PRINTS" id="PR00039">
    <property type="entry name" value="HTHLYSR"/>
</dbReference>
<organism evidence="6 7">
    <name type="scientific">Streptomyces coffeae</name>
    <dbReference type="NCBI Taxonomy" id="621382"/>
    <lineage>
        <taxon>Bacteria</taxon>
        <taxon>Bacillati</taxon>
        <taxon>Actinomycetota</taxon>
        <taxon>Actinomycetes</taxon>
        <taxon>Kitasatosporales</taxon>
        <taxon>Streptomycetaceae</taxon>
        <taxon>Streptomyces</taxon>
    </lineage>
</organism>
<sequence length="337" mass="36752">MGCQYGGVNRDIEPRLLRAFAAVADELHFTRAAARLYVAQQALSRDIRRLERELGAELFVRTTRQVALTAEGERLLPYARRVLAAQDELAAAVGGGTGRPLLVDVGAPVSTGSRVLDEARRRLTADTELVARYHSGLTGAAVELLDGRLDVSFGRARGLDPAVLAGLEHRPVRYERIAVVLREDHPLAHRERIPLAALAGETLYAAAGNAATAEWTDLAGQLFAGRGIAMAEPFPEIEGDAEFIRVVTKRRWSVLASEVFIDLPGTVLRPLIDPVPLSPVSIVWRKGLRHPGLTALLTAAHDLGARHRWLDHPRNAWLPRPEAGSALRDPRTAEQHG</sequence>
<dbReference type="RefSeq" id="WP_201877012.1">
    <property type="nucleotide sequence ID" value="NZ_JAERRF010000014.1"/>
</dbReference>
<name>A0ABS1NI45_9ACTN</name>
<dbReference type="Proteomes" id="UP000634229">
    <property type="component" value="Unassembled WGS sequence"/>
</dbReference>
<proteinExistence type="inferred from homology"/>
<evidence type="ECO:0000313" key="6">
    <source>
        <dbReference type="EMBL" id="MBL1099565.1"/>
    </source>
</evidence>
<keyword evidence="2" id="KW-0805">Transcription regulation</keyword>
<dbReference type="InterPro" id="IPR005119">
    <property type="entry name" value="LysR_subst-bd"/>
</dbReference>
<gene>
    <name evidence="6" type="ORF">JK363_23425</name>
</gene>
<dbReference type="SUPFAM" id="SSF53850">
    <property type="entry name" value="Periplasmic binding protein-like II"/>
    <property type="match status" value="1"/>
</dbReference>
<feature type="domain" description="HTH lysR-type" evidence="5">
    <location>
        <begin position="12"/>
        <end position="69"/>
    </location>
</feature>
<dbReference type="EMBL" id="JAERRF010000014">
    <property type="protein sequence ID" value="MBL1099565.1"/>
    <property type="molecule type" value="Genomic_DNA"/>
</dbReference>
<keyword evidence="4" id="KW-0804">Transcription</keyword>
<dbReference type="PROSITE" id="PS50931">
    <property type="entry name" value="HTH_LYSR"/>
    <property type="match status" value="1"/>
</dbReference>
<dbReference type="InterPro" id="IPR036390">
    <property type="entry name" value="WH_DNA-bd_sf"/>
</dbReference>
<dbReference type="SUPFAM" id="SSF46785">
    <property type="entry name" value="Winged helix' DNA-binding domain"/>
    <property type="match status" value="1"/>
</dbReference>
<keyword evidence="7" id="KW-1185">Reference proteome</keyword>
<evidence type="ECO:0000256" key="1">
    <source>
        <dbReference type="ARBA" id="ARBA00009437"/>
    </source>
</evidence>